<dbReference type="AlphaFoldDB" id="A0A443SL49"/>
<keyword evidence="7" id="KW-0963">Cytoplasm</keyword>
<name>A0A443SL49_9ACAR</name>
<dbReference type="PANTHER" id="PTHR15341">
    <property type="entry name" value="SUN-COR STEROID HORMONE RECEPTOR CO-REPRESSOR"/>
    <property type="match status" value="1"/>
</dbReference>
<keyword evidence="4 7" id="KW-0698">rRNA processing</keyword>
<evidence type="ECO:0000313" key="9">
    <source>
        <dbReference type="Proteomes" id="UP000288716"/>
    </source>
</evidence>
<comment type="caution">
    <text evidence="8">The sequence shown here is derived from an EMBL/GenBank/DDBJ whole genome shotgun (WGS) entry which is preliminary data.</text>
</comment>
<reference evidence="8 9" key="1">
    <citation type="journal article" date="2018" name="Gigascience">
        <title>Genomes of trombidid mites reveal novel predicted allergens and laterally-transferred genes associated with secondary metabolism.</title>
        <authorList>
            <person name="Dong X."/>
            <person name="Chaisiri K."/>
            <person name="Xia D."/>
            <person name="Armstrong S.D."/>
            <person name="Fang Y."/>
            <person name="Donnelly M.J."/>
            <person name="Kadowaki T."/>
            <person name="McGarry J.W."/>
            <person name="Darby A.C."/>
            <person name="Makepeace B.L."/>
        </authorList>
    </citation>
    <scope>NUCLEOTIDE SEQUENCE [LARGE SCALE GENOMIC DNA]</scope>
    <source>
        <strain evidence="8">UoL-UT</strain>
    </source>
</reference>
<evidence type="ECO:0000313" key="8">
    <source>
        <dbReference type="EMBL" id="RWS28268.1"/>
    </source>
</evidence>
<dbReference type="VEuPathDB" id="VectorBase:LDEU003770"/>
<evidence type="ECO:0000256" key="2">
    <source>
        <dbReference type="ARBA" id="ARBA00009154"/>
    </source>
</evidence>
<comment type="subunit">
    <text evidence="7">Monomer and homodimer.</text>
</comment>
<dbReference type="STRING" id="299467.A0A443SL49"/>
<comment type="subcellular location">
    <subcellularLocation>
        <location evidence="7">Cytoplasm</location>
    </subcellularLocation>
    <subcellularLocation>
        <location evidence="7">Nucleus</location>
        <location evidence="7">Nucleolus</location>
    </subcellularLocation>
    <subcellularLocation>
        <location evidence="1 7">Nucleus</location>
    </subcellularLocation>
</comment>
<evidence type="ECO:0000256" key="5">
    <source>
        <dbReference type="ARBA" id="ARBA00022884"/>
    </source>
</evidence>
<dbReference type="GO" id="GO:0003723">
    <property type="term" value="F:RNA binding"/>
    <property type="evidence" value="ECO:0007669"/>
    <property type="project" value="UniProtKB-UniRule"/>
</dbReference>
<dbReference type="PANTHER" id="PTHR15341:SF3">
    <property type="entry name" value="NUCLEAR NUCLEIC ACID-BINDING PROTEIN C1D"/>
    <property type="match status" value="1"/>
</dbReference>
<dbReference type="InterPro" id="IPR007146">
    <property type="entry name" value="Sas10/Utp3/C1D"/>
</dbReference>
<proteinExistence type="inferred from homology"/>
<dbReference type="OrthoDB" id="1421013at2759"/>
<dbReference type="GO" id="GO:0000178">
    <property type="term" value="C:exosome (RNase complex)"/>
    <property type="evidence" value="ECO:0007669"/>
    <property type="project" value="TreeGrafter"/>
</dbReference>
<evidence type="ECO:0000256" key="3">
    <source>
        <dbReference type="ARBA" id="ARBA00015212"/>
    </source>
</evidence>
<dbReference type="GO" id="GO:0000460">
    <property type="term" value="P:maturation of 5.8S rRNA"/>
    <property type="evidence" value="ECO:0007669"/>
    <property type="project" value="TreeGrafter"/>
</dbReference>
<dbReference type="GO" id="GO:0003677">
    <property type="term" value="F:DNA binding"/>
    <property type="evidence" value="ECO:0007669"/>
    <property type="project" value="UniProtKB-KW"/>
</dbReference>
<dbReference type="GO" id="GO:0005737">
    <property type="term" value="C:cytoplasm"/>
    <property type="evidence" value="ECO:0007669"/>
    <property type="project" value="UniProtKB-SubCell"/>
</dbReference>
<evidence type="ECO:0000256" key="7">
    <source>
        <dbReference type="RuleBase" id="RU368003"/>
    </source>
</evidence>
<protein>
    <recommendedName>
        <fullName evidence="3 7">Nuclear nucleic acid-binding protein C1D</fullName>
    </recommendedName>
</protein>
<keyword evidence="9" id="KW-1185">Reference proteome</keyword>
<gene>
    <name evidence="8" type="ORF">B4U80_01408</name>
</gene>
<keyword evidence="5 7" id="KW-0694">RNA-binding</keyword>
<keyword evidence="7" id="KW-0238">DNA-binding</keyword>
<keyword evidence="6 7" id="KW-0539">Nucleus</keyword>
<comment type="similarity">
    <text evidence="2 7">Belongs to the C1D family.</text>
</comment>
<dbReference type="GO" id="GO:0010468">
    <property type="term" value="P:regulation of gene expression"/>
    <property type="evidence" value="ECO:0007669"/>
    <property type="project" value="TreeGrafter"/>
</dbReference>
<sequence>MAGKASVADIPTEVKHCLKQFHDSVSTVKQQLAKFTEEDYLKLKENAKNDPLELAFIDLTYAYSLNSLFWMYLVTNGINPKDHGIKSELDRLKTTMARLNEIKDKSKAPKLDVAASKRFIKNAIWDPKVNDNDNKPRKKLKSVQ</sequence>
<evidence type="ECO:0000256" key="4">
    <source>
        <dbReference type="ARBA" id="ARBA00022552"/>
    </source>
</evidence>
<comment type="function">
    <text evidence="7">Plays a role in the recruitment of the exosome to pre-rRNA to mediate the 3'-5' end processing of the 5.8S rRNA.</text>
</comment>
<dbReference type="InterPro" id="IPR011082">
    <property type="entry name" value="Exosome-assoc_fac/DNA_repair"/>
</dbReference>
<organism evidence="8 9">
    <name type="scientific">Leptotrombidium deliense</name>
    <dbReference type="NCBI Taxonomy" id="299467"/>
    <lineage>
        <taxon>Eukaryota</taxon>
        <taxon>Metazoa</taxon>
        <taxon>Ecdysozoa</taxon>
        <taxon>Arthropoda</taxon>
        <taxon>Chelicerata</taxon>
        <taxon>Arachnida</taxon>
        <taxon>Acari</taxon>
        <taxon>Acariformes</taxon>
        <taxon>Trombidiformes</taxon>
        <taxon>Prostigmata</taxon>
        <taxon>Anystina</taxon>
        <taxon>Parasitengona</taxon>
        <taxon>Trombiculoidea</taxon>
        <taxon>Trombiculidae</taxon>
        <taxon>Leptotrombidium</taxon>
    </lineage>
</organism>
<dbReference type="EMBL" id="NCKV01001478">
    <property type="protein sequence ID" value="RWS28268.1"/>
    <property type="molecule type" value="Genomic_DNA"/>
</dbReference>
<dbReference type="GO" id="GO:0005730">
    <property type="term" value="C:nucleolus"/>
    <property type="evidence" value="ECO:0007669"/>
    <property type="project" value="UniProtKB-SubCell"/>
</dbReference>
<evidence type="ECO:0000256" key="1">
    <source>
        <dbReference type="ARBA" id="ARBA00004123"/>
    </source>
</evidence>
<dbReference type="Pfam" id="PF04000">
    <property type="entry name" value="Sas10_Utp3"/>
    <property type="match status" value="1"/>
</dbReference>
<evidence type="ECO:0000256" key="6">
    <source>
        <dbReference type="ARBA" id="ARBA00023242"/>
    </source>
</evidence>
<dbReference type="Proteomes" id="UP000288716">
    <property type="component" value="Unassembled WGS sequence"/>
</dbReference>
<accession>A0A443SL49</accession>